<dbReference type="Proteomes" id="UP000215902">
    <property type="component" value="Unassembled WGS sequence"/>
</dbReference>
<feature type="compositionally biased region" description="Basic and acidic residues" evidence="1">
    <location>
        <begin position="49"/>
        <end position="83"/>
    </location>
</feature>
<evidence type="ECO:0000313" key="3">
    <source>
        <dbReference type="Proteomes" id="UP000215902"/>
    </source>
</evidence>
<dbReference type="PANTHER" id="PTHR21678">
    <property type="entry name" value="GROWTH INHIBITION AND DIFFERENTIATION RELATED PROTEIN 88"/>
    <property type="match status" value="1"/>
</dbReference>
<protein>
    <submittedName>
        <fullName evidence="2">Uncharacterized protein</fullName>
    </submittedName>
</protein>
<dbReference type="STRING" id="282301.A0A267G7K8"/>
<dbReference type="EMBL" id="NIVC01000532">
    <property type="protein sequence ID" value="PAA81407.1"/>
    <property type="molecule type" value="Genomic_DNA"/>
</dbReference>
<accession>A0A267G7K8</accession>
<organism evidence="2 3">
    <name type="scientific">Macrostomum lignano</name>
    <dbReference type="NCBI Taxonomy" id="282301"/>
    <lineage>
        <taxon>Eukaryota</taxon>
        <taxon>Metazoa</taxon>
        <taxon>Spiralia</taxon>
        <taxon>Lophotrochozoa</taxon>
        <taxon>Platyhelminthes</taxon>
        <taxon>Rhabditophora</taxon>
        <taxon>Macrostomorpha</taxon>
        <taxon>Macrostomida</taxon>
        <taxon>Macrostomidae</taxon>
        <taxon>Macrostomum</taxon>
    </lineage>
</organism>
<proteinExistence type="predicted"/>
<dbReference type="OrthoDB" id="5418203at2759"/>
<evidence type="ECO:0000256" key="1">
    <source>
        <dbReference type="SAM" id="MobiDB-lite"/>
    </source>
</evidence>
<reference evidence="2 3" key="1">
    <citation type="submission" date="2017-06" db="EMBL/GenBank/DDBJ databases">
        <title>A platform for efficient transgenesis in Macrostomum lignano, a flatworm model organism for stem cell research.</title>
        <authorList>
            <person name="Berezikov E."/>
        </authorList>
    </citation>
    <scope>NUCLEOTIDE SEQUENCE [LARGE SCALE GENOMIC DNA]</scope>
    <source>
        <strain evidence="2">DV1</strain>
        <tissue evidence="2">Whole organism</tissue>
    </source>
</reference>
<name>A0A267G7K8_9PLAT</name>
<dbReference type="PANTHER" id="PTHR21678:SF0">
    <property type="entry name" value="C3H1-TYPE DOMAIN-CONTAINING PROTEIN"/>
    <property type="match status" value="1"/>
</dbReference>
<sequence length="268" mass="29299">MSSKVNDSIEPVAALSSSTTDTSSSNSSSGVYRRPDQAKYVPPGRRALLIREAEEADDCRRRREADEQRRRREARREAADREKWVRRRPTALATESTTLDIASLSLSPTNSSSIDTGKLGHLIELYDFATDLHVDDVGHSLRRFGQPRIQFVDDGHLLAAFASAGEAEQAAMRPPDCLRMRPVSQASPAVAAFIAACIASNQTDTTLAPAKRRPETDVKVAHRFIRNHLGGARASSAGLGGRQKDGGIGDSRMNSRCSDGNWRSLRSQ</sequence>
<feature type="region of interest" description="Disordered" evidence="1">
    <location>
        <begin position="232"/>
        <end position="268"/>
    </location>
</feature>
<dbReference type="AlphaFoldDB" id="A0A267G7K8"/>
<keyword evidence="3" id="KW-1185">Reference proteome</keyword>
<evidence type="ECO:0000313" key="2">
    <source>
        <dbReference type="EMBL" id="PAA81407.1"/>
    </source>
</evidence>
<gene>
    <name evidence="2" type="ORF">BOX15_Mlig021268g1</name>
</gene>
<dbReference type="InterPro" id="IPR039884">
    <property type="entry name" value="R3HC1/R3HCL"/>
</dbReference>
<feature type="compositionally biased region" description="Low complexity" evidence="1">
    <location>
        <begin position="16"/>
        <end position="29"/>
    </location>
</feature>
<comment type="caution">
    <text evidence="2">The sequence shown here is derived from an EMBL/GenBank/DDBJ whole genome shotgun (WGS) entry which is preliminary data.</text>
</comment>
<feature type="region of interest" description="Disordered" evidence="1">
    <location>
        <begin position="1"/>
        <end position="83"/>
    </location>
</feature>